<proteinExistence type="predicted"/>
<accession>A0AAV4NPG4</accession>
<name>A0AAV4NPG4_CAEEX</name>
<dbReference type="EMBL" id="BPLR01003609">
    <property type="protein sequence ID" value="GIX86717.1"/>
    <property type="molecule type" value="Genomic_DNA"/>
</dbReference>
<organism evidence="2 3">
    <name type="scientific">Caerostris extrusa</name>
    <name type="common">Bark spider</name>
    <name type="synonym">Caerostris bankana</name>
    <dbReference type="NCBI Taxonomy" id="172846"/>
    <lineage>
        <taxon>Eukaryota</taxon>
        <taxon>Metazoa</taxon>
        <taxon>Ecdysozoa</taxon>
        <taxon>Arthropoda</taxon>
        <taxon>Chelicerata</taxon>
        <taxon>Arachnida</taxon>
        <taxon>Araneae</taxon>
        <taxon>Araneomorphae</taxon>
        <taxon>Entelegynae</taxon>
        <taxon>Araneoidea</taxon>
        <taxon>Araneidae</taxon>
        <taxon>Caerostris</taxon>
    </lineage>
</organism>
<reference evidence="2 3" key="1">
    <citation type="submission" date="2021-06" db="EMBL/GenBank/DDBJ databases">
        <title>Caerostris extrusa draft genome.</title>
        <authorList>
            <person name="Kono N."/>
            <person name="Arakawa K."/>
        </authorList>
    </citation>
    <scope>NUCLEOTIDE SEQUENCE [LARGE SCALE GENOMIC DNA]</scope>
</reference>
<feature type="region of interest" description="Disordered" evidence="1">
    <location>
        <begin position="15"/>
        <end position="40"/>
    </location>
</feature>
<feature type="compositionally biased region" description="Polar residues" evidence="1">
    <location>
        <begin position="28"/>
        <end position="37"/>
    </location>
</feature>
<evidence type="ECO:0000313" key="3">
    <source>
        <dbReference type="Proteomes" id="UP001054945"/>
    </source>
</evidence>
<dbReference type="AlphaFoldDB" id="A0AAV4NPG4"/>
<sequence>MSSALTSSEIFSKLIPDSELPSPEPNGNDPSGQNSEPLNPLEDVTALTSSEIFSKFIPDLKLRIAEPNENDPSRHVDVFGRVKLYLATHATFSRMIYSARGRNCRRLIAPHPSYLCQFVQPEGREGNGWAQDGGLAGLRKVPGDGWIKCGKASKG</sequence>
<protein>
    <submittedName>
        <fullName evidence="2">Uncharacterized protein</fullName>
    </submittedName>
</protein>
<gene>
    <name evidence="2" type="ORF">CEXT_465571</name>
</gene>
<evidence type="ECO:0000313" key="2">
    <source>
        <dbReference type="EMBL" id="GIX86717.1"/>
    </source>
</evidence>
<evidence type="ECO:0000256" key="1">
    <source>
        <dbReference type="SAM" id="MobiDB-lite"/>
    </source>
</evidence>
<dbReference type="Proteomes" id="UP001054945">
    <property type="component" value="Unassembled WGS sequence"/>
</dbReference>
<keyword evidence="3" id="KW-1185">Reference proteome</keyword>
<comment type="caution">
    <text evidence="2">The sequence shown here is derived from an EMBL/GenBank/DDBJ whole genome shotgun (WGS) entry which is preliminary data.</text>
</comment>